<evidence type="ECO:0000256" key="2">
    <source>
        <dbReference type="ARBA" id="ARBA00011073"/>
    </source>
</evidence>
<protein>
    <submittedName>
        <fullName evidence="17">Subtilisin-like protease</fullName>
    </submittedName>
</protein>
<evidence type="ECO:0000259" key="13">
    <source>
        <dbReference type="Pfam" id="PF02225"/>
    </source>
</evidence>
<comment type="subcellular location">
    <subcellularLocation>
        <location evidence="1">Secreted</location>
    </subcellularLocation>
</comment>
<dbReference type="PROSITE" id="PS00136">
    <property type="entry name" value="SUBTILASE_ASP"/>
    <property type="match status" value="1"/>
</dbReference>
<dbReference type="InterPro" id="IPR037045">
    <property type="entry name" value="S8pro/Inhibitor_I9_sf"/>
</dbReference>
<dbReference type="InterPro" id="IPR000209">
    <property type="entry name" value="Peptidase_S8/S53_dom"/>
</dbReference>
<proteinExistence type="inferred from homology"/>
<dbReference type="Gene3D" id="3.30.70.80">
    <property type="entry name" value="Peptidase S8 propeptide/proteinase inhibitor I9"/>
    <property type="match status" value="1"/>
</dbReference>
<sequence>MERFFQSSFTIFFFFFFIIFSSSDILQVHAARLLPIINENGGNSSSETKVYIVHVAEPNNTKFLHFTDKENWYKSFLPNTSLDSGDPRLLYSYHHVITGFAAKLTDGELKAVKSRDGFVYAQEDQTHILHTTNTPTYLKLHQDWDYDLWASSSYGAGKIIGVIDSGIDPDHPSFKDDNMPQPPQAPVWNGQCYWANKCNRKLIGIRALRYGWAPDPYDRNGHGTHVASTAAGNFVDDANVLGEANGRASGMAPLAHLSIYKVLYNNNGKTVGQSADILAGIDWAIRDGVHILQMSLGAVSLQMFHNPVAIGSFAAMRQGIVPCAAAGNDGPSPNIIANDAPWIFTIGAASTDRRILTTVNLGDGTQLEGEGGYQPDNFPSDQLDLVYPGADDTGTPKQKENRLVCNVNLKTYNVAGKLVVCWNAIYDPVETGKKVKKAGGAGMILVNTWPAGNTTSPEPHVLPVANVGFDAGQKIVTYITNSTANPTASISLDGTQLGVRPSPAVASFSCRGPSKMNYGIIKPDIIAPGVNILAAWPQRVGPSPTGSYSKFKFLSGTSMATPHVSGIVALLMNLYPSWSPARIKSALMTTAYALNTNGEPIKDEYSGNASVYAMGSGHVDPLAAVNPGLVYDLQYYNYVHYLCGTGMADYQLSAIIRTTASCSQINGIPVEQLNYPSFSVKLGAGNPVTVTRIVTNVGDANSAYQVEFDEPEGVNIAVNPTTLQFSQKEERLTFEVKFTVDGVPPAAGMTREGQLSWVSPTNLVRSPIVVTFT</sequence>
<dbReference type="InterPro" id="IPR010259">
    <property type="entry name" value="S8pro/Inhibitor_I9"/>
</dbReference>
<accession>A0AB40B212</accession>
<feature type="domain" description="Subtilisin-like protease fibronectin type-III" evidence="15">
    <location>
        <begin position="672"/>
        <end position="770"/>
    </location>
</feature>
<keyword evidence="5 9" id="KW-0378">Hydrolase</keyword>
<dbReference type="Pfam" id="PF17766">
    <property type="entry name" value="fn3_6"/>
    <property type="match status" value="1"/>
</dbReference>
<dbReference type="Pfam" id="PF05922">
    <property type="entry name" value="Inhibitor_I9"/>
    <property type="match status" value="1"/>
</dbReference>
<dbReference type="InterPro" id="IPR015500">
    <property type="entry name" value="Peptidase_S8_subtilisin-rel"/>
</dbReference>
<dbReference type="Proteomes" id="UP001515500">
    <property type="component" value="Chromosome 4"/>
</dbReference>
<keyword evidence="16" id="KW-1185">Reference proteome</keyword>
<feature type="signal peptide" evidence="11">
    <location>
        <begin position="1"/>
        <end position="30"/>
    </location>
</feature>
<keyword evidence="6 9" id="KW-0720">Serine protease</keyword>
<dbReference type="GO" id="GO:0004252">
    <property type="term" value="F:serine-type endopeptidase activity"/>
    <property type="evidence" value="ECO:0007669"/>
    <property type="project" value="UniProtKB-UniRule"/>
</dbReference>
<dbReference type="InterPro" id="IPR023828">
    <property type="entry name" value="Peptidase_S8_Ser-AS"/>
</dbReference>
<dbReference type="PROSITE" id="PS00137">
    <property type="entry name" value="SUBTILASE_HIS"/>
    <property type="match status" value="1"/>
</dbReference>
<evidence type="ECO:0000313" key="16">
    <source>
        <dbReference type="Proteomes" id="UP001515500"/>
    </source>
</evidence>
<evidence type="ECO:0000256" key="8">
    <source>
        <dbReference type="PIRSR" id="PIRSR615500-1"/>
    </source>
</evidence>
<dbReference type="RefSeq" id="XP_039121388.1">
    <property type="nucleotide sequence ID" value="XM_039265454.1"/>
</dbReference>
<evidence type="ECO:0000259" key="14">
    <source>
        <dbReference type="Pfam" id="PF05922"/>
    </source>
</evidence>
<keyword evidence="4 11" id="KW-0732">Signal</keyword>
<feature type="active site" description="Charge relay system" evidence="8 9">
    <location>
        <position position="558"/>
    </location>
</feature>
<dbReference type="SUPFAM" id="SSF52743">
    <property type="entry name" value="Subtilisin-like"/>
    <property type="match status" value="1"/>
</dbReference>
<dbReference type="PANTHER" id="PTHR10795">
    <property type="entry name" value="PROPROTEIN CONVERTASE SUBTILISIN/KEXIN"/>
    <property type="match status" value="1"/>
</dbReference>
<reference evidence="17" key="1">
    <citation type="submission" date="2025-08" db="UniProtKB">
        <authorList>
            <consortium name="RefSeq"/>
        </authorList>
    </citation>
    <scope>IDENTIFICATION</scope>
</reference>
<evidence type="ECO:0000313" key="17">
    <source>
        <dbReference type="RefSeq" id="XP_039121388.1"/>
    </source>
</evidence>
<evidence type="ECO:0000256" key="9">
    <source>
        <dbReference type="PROSITE-ProRule" id="PRU01240"/>
    </source>
</evidence>
<feature type="domain" description="Inhibitor I9" evidence="14">
    <location>
        <begin position="50"/>
        <end position="127"/>
    </location>
</feature>
<dbReference type="CDD" id="cd04852">
    <property type="entry name" value="Peptidases_S8_3"/>
    <property type="match status" value="1"/>
</dbReference>
<evidence type="ECO:0000259" key="15">
    <source>
        <dbReference type="Pfam" id="PF17766"/>
    </source>
</evidence>
<name>A0AB40B212_DIOCR</name>
<evidence type="ECO:0000256" key="11">
    <source>
        <dbReference type="SAM" id="SignalP"/>
    </source>
</evidence>
<dbReference type="Gene3D" id="3.50.30.30">
    <property type="match status" value="1"/>
</dbReference>
<dbReference type="InterPro" id="IPR022398">
    <property type="entry name" value="Peptidase_S8_His-AS"/>
</dbReference>
<dbReference type="InterPro" id="IPR045051">
    <property type="entry name" value="SBT"/>
</dbReference>
<evidence type="ECO:0000256" key="6">
    <source>
        <dbReference type="ARBA" id="ARBA00022825"/>
    </source>
</evidence>
<dbReference type="GeneID" id="120258109"/>
<feature type="domain" description="Peptidase S8/S53" evidence="12">
    <location>
        <begin position="155"/>
        <end position="596"/>
    </location>
</feature>
<dbReference type="Gene3D" id="3.40.50.200">
    <property type="entry name" value="Peptidase S8/S53 domain"/>
    <property type="match status" value="1"/>
</dbReference>
<evidence type="ECO:0000259" key="12">
    <source>
        <dbReference type="Pfam" id="PF00082"/>
    </source>
</evidence>
<feature type="chain" id="PRO_5044317648" evidence="11">
    <location>
        <begin position="31"/>
        <end position="773"/>
    </location>
</feature>
<dbReference type="InterPro" id="IPR003137">
    <property type="entry name" value="PA_domain"/>
</dbReference>
<dbReference type="InterPro" id="IPR041469">
    <property type="entry name" value="Subtilisin-like_FN3"/>
</dbReference>
<dbReference type="GO" id="GO:0005576">
    <property type="term" value="C:extracellular region"/>
    <property type="evidence" value="ECO:0007669"/>
    <property type="project" value="UniProtKB-SubCell"/>
</dbReference>
<dbReference type="GO" id="GO:0006508">
    <property type="term" value="P:proteolysis"/>
    <property type="evidence" value="ECO:0007669"/>
    <property type="project" value="UniProtKB-KW"/>
</dbReference>
<dbReference type="PRINTS" id="PR00723">
    <property type="entry name" value="SUBTILISIN"/>
</dbReference>
<dbReference type="InterPro" id="IPR036852">
    <property type="entry name" value="Peptidase_S8/S53_dom_sf"/>
</dbReference>
<evidence type="ECO:0000256" key="3">
    <source>
        <dbReference type="ARBA" id="ARBA00022670"/>
    </source>
</evidence>
<dbReference type="Pfam" id="PF00082">
    <property type="entry name" value="Peptidase_S8"/>
    <property type="match status" value="1"/>
</dbReference>
<comment type="similarity">
    <text evidence="2 9 10">Belongs to the peptidase S8 family.</text>
</comment>
<evidence type="ECO:0000256" key="4">
    <source>
        <dbReference type="ARBA" id="ARBA00022729"/>
    </source>
</evidence>
<evidence type="ECO:0000256" key="7">
    <source>
        <dbReference type="ARBA" id="ARBA00023180"/>
    </source>
</evidence>
<dbReference type="Pfam" id="PF02225">
    <property type="entry name" value="PA"/>
    <property type="match status" value="1"/>
</dbReference>
<organism evidence="16 17">
    <name type="scientific">Dioscorea cayennensis subsp. rotundata</name>
    <name type="common">White Guinea yam</name>
    <name type="synonym">Dioscorea rotundata</name>
    <dbReference type="NCBI Taxonomy" id="55577"/>
    <lineage>
        <taxon>Eukaryota</taxon>
        <taxon>Viridiplantae</taxon>
        <taxon>Streptophyta</taxon>
        <taxon>Embryophyta</taxon>
        <taxon>Tracheophyta</taxon>
        <taxon>Spermatophyta</taxon>
        <taxon>Magnoliopsida</taxon>
        <taxon>Liliopsida</taxon>
        <taxon>Dioscoreales</taxon>
        <taxon>Dioscoreaceae</taxon>
        <taxon>Dioscorea</taxon>
    </lineage>
</organism>
<keyword evidence="3 9" id="KW-0645">Protease</keyword>
<dbReference type="AlphaFoldDB" id="A0AB40B212"/>
<feature type="active site" description="Charge relay system" evidence="8 9">
    <location>
        <position position="222"/>
    </location>
</feature>
<evidence type="ECO:0000256" key="5">
    <source>
        <dbReference type="ARBA" id="ARBA00022801"/>
    </source>
</evidence>
<dbReference type="PROSITE" id="PS51892">
    <property type="entry name" value="SUBTILASE"/>
    <property type="match status" value="1"/>
</dbReference>
<keyword evidence="7" id="KW-0325">Glycoprotein</keyword>
<feature type="domain" description="PA" evidence="13">
    <location>
        <begin position="402"/>
        <end position="475"/>
    </location>
</feature>
<dbReference type="Gene3D" id="2.60.40.2310">
    <property type="match status" value="1"/>
</dbReference>
<evidence type="ECO:0000256" key="1">
    <source>
        <dbReference type="ARBA" id="ARBA00004613"/>
    </source>
</evidence>
<dbReference type="InterPro" id="IPR034197">
    <property type="entry name" value="Peptidases_S8_3"/>
</dbReference>
<evidence type="ECO:0000256" key="10">
    <source>
        <dbReference type="RuleBase" id="RU003355"/>
    </source>
</evidence>
<feature type="active site" description="Charge relay system" evidence="8 9">
    <location>
        <position position="164"/>
    </location>
</feature>
<dbReference type="InterPro" id="IPR023827">
    <property type="entry name" value="Peptidase_S8_Asp-AS"/>
</dbReference>
<dbReference type="PROSITE" id="PS00138">
    <property type="entry name" value="SUBTILASE_SER"/>
    <property type="match status" value="1"/>
</dbReference>
<dbReference type="CDD" id="cd02120">
    <property type="entry name" value="PA_subtilisin_like"/>
    <property type="match status" value="1"/>
</dbReference>
<gene>
    <name evidence="17" type="primary">LOC120258109</name>
</gene>